<evidence type="ECO:0000313" key="3">
    <source>
        <dbReference type="Proteomes" id="UP001164963"/>
    </source>
</evidence>
<feature type="chain" id="PRO_5046643874" description="Secreted protein" evidence="1">
    <location>
        <begin position="38"/>
        <end position="151"/>
    </location>
</feature>
<evidence type="ECO:0000313" key="2">
    <source>
        <dbReference type="EMBL" id="UZK52715.1"/>
    </source>
</evidence>
<organism evidence="2 3">
    <name type="scientific">Streptomyces drozdowiczii</name>
    <dbReference type="NCBI Taxonomy" id="202862"/>
    <lineage>
        <taxon>Bacteria</taxon>
        <taxon>Bacillati</taxon>
        <taxon>Actinomycetota</taxon>
        <taxon>Actinomycetes</taxon>
        <taxon>Kitasatosporales</taxon>
        <taxon>Streptomycetaceae</taxon>
        <taxon>Streptomyces</taxon>
    </lineage>
</organism>
<dbReference type="EMBL" id="CP098740">
    <property type="protein sequence ID" value="UZK52715.1"/>
    <property type="molecule type" value="Genomic_DNA"/>
</dbReference>
<feature type="signal peptide" evidence="1">
    <location>
        <begin position="1"/>
        <end position="37"/>
    </location>
</feature>
<reference evidence="2" key="1">
    <citation type="journal article" date="2022" name="Front. Microbiol.">
        <title>Mirubactin C rescues the lethal effect of cell wall biosynthesis mutations in Bacillus subtilis.</title>
        <authorList>
            <person name="Kepplinger B."/>
            <person name="Wen X."/>
            <person name="Tyler A.R."/>
            <person name="Kim B.Y."/>
            <person name="Brown J."/>
            <person name="Banks P."/>
            <person name="Dashti Y."/>
            <person name="Mackenzie E.S."/>
            <person name="Wills C."/>
            <person name="Kawai Y."/>
            <person name="Waldron K.J."/>
            <person name="Allenby N.E.E."/>
            <person name="Wu L.J."/>
            <person name="Hall M.J."/>
            <person name="Errington J."/>
        </authorList>
    </citation>
    <scope>NUCLEOTIDE SEQUENCE</scope>
    <source>
        <strain evidence="2">MDA8-470</strain>
    </source>
</reference>
<sequence length="151" mass="16070">MGKDLSGGPTVRFAGKVLLTSGAAASLMMLSPSIASAAYYGSETNYATTAVPGDVDQHWEGSEISGASVYFTALGDWFKVYDTKKDGYSAVVEWRDLDSSRTGACVNKMGADSRGGCNKNFTEGHEIRFRAALYNNGNLVRAASAWSRGFA</sequence>
<accession>A0ABY6PKF6</accession>
<name>A0ABY6PKF6_9ACTN</name>
<proteinExistence type="predicted"/>
<evidence type="ECO:0000256" key="1">
    <source>
        <dbReference type="SAM" id="SignalP"/>
    </source>
</evidence>
<gene>
    <name evidence="2" type="ORF">NEH16_00025</name>
</gene>
<dbReference type="RefSeq" id="WP_265538350.1">
    <property type="nucleotide sequence ID" value="NZ_CP098740.1"/>
</dbReference>
<protein>
    <recommendedName>
        <fullName evidence="4">Secreted protein</fullName>
    </recommendedName>
</protein>
<evidence type="ECO:0008006" key="4">
    <source>
        <dbReference type="Google" id="ProtNLM"/>
    </source>
</evidence>
<keyword evidence="3" id="KW-1185">Reference proteome</keyword>
<keyword evidence="1" id="KW-0732">Signal</keyword>
<dbReference type="Proteomes" id="UP001164963">
    <property type="component" value="Chromosome"/>
</dbReference>